<dbReference type="AlphaFoldDB" id="A0AAD8NPF7"/>
<keyword evidence="1" id="KW-1133">Transmembrane helix</keyword>
<proteinExistence type="predicted"/>
<organism evidence="2 3">
    <name type="scientific">Tagetes erecta</name>
    <name type="common">African marigold</name>
    <dbReference type="NCBI Taxonomy" id="13708"/>
    <lineage>
        <taxon>Eukaryota</taxon>
        <taxon>Viridiplantae</taxon>
        <taxon>Streptophyta</taxon>
        <taxon>Embryophyta</taxon>
        <taxon>Tracheophyta</taxon>
        <taxon>Spermatophyta</taxon>
        <taxon>Magnoliopsida</taxon>
        <taxon>eudicotyledons</taxon>
        <taxon>Gunneridae</taxon>
        <taxon>Pentapetalae</taxon>
        <taxon>asterids</taxon>
        <taxon>campanulids</taxon>
        <taxon>Asterales</taxon>
        <taxon>Asteraceae</taxon>
        <taxon>Asteroideae</taxon>
        <taxon>Heliantheae alliance</taxon>
        <taxon>Tageteae</taxon>
        <taxon>Tagetes</taxon>
    </lineage>
</organism>
<gene>
    <name evidence="2" type="ORF">QVD17_25744</name>
</gene>
<sequence>MIGFILPKYCCSWCNFLLNGVLDKVLYLTQRREKYLVVAAVRFIRILIYIMMNILRIILLKTIIFVRKI</sequence>
<dbReference type="EMBL" id="JAUHHV010000007">
    <property type="protein sequence ID" value="KAK1416629.1"/>
    <property type="molecule type" value="Genomic_DNA"/>
</dbReference>
<evidence type="ECO:0000256" key="1">
    <source>
        <dbReference type="SAM" id="Phobius"/>
    </source>
</evidence>
<keyword evidence="1" id="KW-0472">Membrane</keyword>
<evidence type="ECO:0000313" key="3">
    <source>
        <dbReference type="Proteomes" id="UP001229421"/>
    </source>
</evidence>
<protein>
    <submittedName>
        <fullName evidence="2">Uncharacterized protein</fullName>
    </submittedName>
</protein>
<feature type="transmembrane region" description="Helical" evidence="1">
    <location>
        <begin position="35"/>
        <end position="59"/>
    </location>
</feature>
<evidence type="ECO:0000313" key="2">
    <source>
        <dbReference type="EMBL" id="KAK1416629.1"/>
    </source>
</evidence>
<reference evidence="2" key="1">
    <citation type="journal article" date="2023" name="bioRxiv">
        <title>Improved chromosome-level genome assembly for marigold (Tagetes erecta).</title>
        <authorList>
            <person name="Jiang F."/>
            <person name="Yuan L."/>
            <person name="Wang S."/>
            <person name="Wang H."/>
            <person name="Xu D."/>
            <person name="Wang A."/>
            <person name="Fan W."/>
        </authorList>
    </citation>
    <scope>NUCLEOTIDE SEQUENCE</scope>
    <source>
        <strain evidence="2">WSJ</strain>
        <tissue evidence="2">Leaf</tissue>
    </source>
</reference>
<keyword evidence="1" id="KW-0812">Transmembrane</keyword>
<dbReference type="Proteomes" id="UP001229421">
    <property type="component" value="Unassembled WGS sequence"/>
</dbReference>
<accession>A0AAD8NPF7</accession>
<comment type="caution">
    <text evidence="2">The sequence shown here is derived from an EMBL/GenBank/DDBJ whole genome shotgun (WGS) entry which is preliminary data.</text>
</comment>
<name>A0AAD8NPF7_TARER</name>
<keyword evidence="3" id="KW-1185">Reference proteome</keyword>